<evidence type="ECO:0000313" key="2">
    <source>
        <dbReference type="Proteomes" id="UP000738325"/>
    </source>
</evidence>
<comment type="caution">
    <text evidence="1">The sequence shown here is derived from an EMBL/GenBank/DDBJ whole genome shotgun (WGS) entry which is preliminary data.</text>
</comment>
<feature type="non-terminal residue" evidence="1">
    <location>
        <position position="198"/>
    </location>
</feature>
<name>A0A9P6UGM5_9FUNG</name>
<dbReference type="AlphaFoldDB" id="A0A9P6UGM5"/>
<dbReference type="EMBL" id="JAAAIP010002405">
    <property type="protein sequence ID" value="KAG0300274.1"/>
    <property type="molecule type" value="Genomic_DNA"/>
</dbReference>
<sequence>LTAVLDFTSEAKAGSALIKDLTLVPGDNRLVATASVSLFDPNGSILATEILGSTVPIPFNLMAFDDATSNIALNAGLNQLQTGILLPPGMLEQAPASLPYSLTDMALNFPSTSVDDGLVQLTVKFLNQFAGSGYTVLHLVDPLDSDPTTRGVSKGASTVFQLLDDFTFTLSGNNTATVTFNVQLRADPTLDRSFYESL</sequence>
<dbReference type="Proteomes" id="UP000738325">
    <property type="component" value="Unassembled WGS sequence"/>
</dbReference>
<gene>
    <name evidence="1" type="ORF">BGZ99_003867</name>
</gene>
<dbReference type="OrthoDB" id="10039566at2759"/>
<reference evidence="1" key="1">
    <citation type="journal article" date="2020" name="Fungal Divers.">
        <title>Resolving the Mortierellaceae phylogeny through synthesis of multi-gene phylogenetics and phylogenomics.</title>
        <authorList>
            <person name="Vandepol N."/>
            <person name="Liber J."/>
            <person name="Desiro A."/>
            <person name="Na H."/>
            <person name="Kennedy M."/>
            <person name="Barry K."/>
            <person name="Grigoriev I.V."/>
            <person name="Miller A.N."/>
            <person name="O'Donnell K."/>
            <person name="Stajich J.E."/>
            <person name="Bonito G."/>
        </authorList>
    </citation>
    <scope>NUCLEOTIDE SEQUENCE</scope>
    <source>
        <strain evidence="1">REB-010B</strain>
    </source>
</reference>
<accession>A0A9P6UGM5</accession>
<organism evidence="1 2">
    <name type="scientific">Dissophora globulifera</name>
    <dbReference type="NCBI Taxonomy" id="979702"/>
    <lineage>
        <taxon>Eukaryota</taxon>
        <taxon>Fungi</taxon>
        <taxon>Fungi incertae sedis</taxon>
        <taxon>Mucoromycota</taxon>
        <taxon>Mortierellomycotina</taxon>
        <taxon>Mortierellomycetes</taxon>
        <taxon>Mortierellales</taxon>
        <taxon>Mortierellaceae</taxon>
        <taxon>Dissophora</taxon>
    </lineage>
</organism>
<evidence type="ECO:0000313" key="1">
    <source>
        <dbReference type="EMBL" id="KAG0300274.1"/>
    </source>
</evidence>
<protein>
    <submittedName>
        <fullName evidence="1">Uncharacterized protein</fullName>
    </submittedName>
</protein>
<proteinExistence type="predicted"/>
<feature type="non-terminal residue" evidence="1">
    <location>
        <position position="1"/>
    </location>
</feature>
<keyword evidence="2" id="KW-1185">Reference proteome</keyword>